<dbReference type="Pfam" id="PF09951">
    <property type="entry name" value="Imm33"/>
    <property type="match status" value="1"/>
</dbReference>
<accession>A0A0C5VW17</accession>
<dbReference type="KEGG" id="gsn:YC6258_02616"/>
<evidence type="ECO:0000259" key="1">
    <source>
        <dbReference type="Pfam" id="PF09951"/>
    </source>
</evidence>
<gene>
    <name evidence="2" type="ORF">YC6258_02616</name>
</gene>
<evidence type="ECO:0000313" key="2">
    <source>
        <dbReference type="EMBL" id="AJQ94654.1"/>
    </source>
</evidence>
<dbReference type="EMBL" id="CP007142">
    <property type="protein sequence ID" value="AJQ94654.1"/>
    <property type="molecule type" value="Genomic_DNA"/>
</dbReference>
<protein>
    <recommendedName>
        <fullName evidence="1">Immunity protein Imm33 domain-containing protein</fullName>
    </recommendedName>
</protein>
<dbReference type="Proteomes" id="UP000032266">
    <property type="component" value="Chromosome"/>
</dbReference>
<reference evidence="2 3" key="1">
    <citation type="submission" date="2014-01" db="EMBL/GenBank/DDBJ databases">
        <title>Full genme sequencing of cellulolytic bacterium Gynuella sunshinyii YC6258T gen. nov., sp. nov.</title>
        <authorList>
            <person name="Khan H."/>
            <person name="Chung E.J."/>
            <person name="Chung Y.R."/>
        </authorList>
    </citation>
    <scope>NUCLEOTIDE SEQUENCE [LARGE SCALE GENOMIC DNA]</scope>
    <source>
        <strain evidence="2 3">YC6258</strain>
    </source>
</reference>
<proteinExistence type="predicted"/>
<evidence type="ECO:0000313" key="3">
    <source>
        <dbReference type="Proteomes" id="UP000032266"/>
    </source>
</evidence>
<dbReference type="HOGENOM" id="CLU_2167404_0_0_6"/>
<name>A0A0C5VW17_9GAMM</name>
<dbReference type="AlphaFoldDB" id="A0A0C5VW17"/>
<dbReference type="STRING" id="1445510.YC6258_02616"/>
<feature type="domain" description="Immunity protein Imm33" evidence="1">
    <location>
        <begin position="15"/>
        <end position="102"/>
    </location>
</feature>
<sequence length="110" mass="12525">MAQSAAETQGQGYLCLASSLILNERPMPIRFFYKETPQHANDTGFRFYSGMETDDFLMSEDAALVAPLDSMVRLDKTIKELLDQSEVGSVWERLPGRNDWVPVFDYEIPD</sequence>
<keyword evidence="3" id="KW-1185">Reference proteome</keyword>
<organism evidence="2 3">
    <name type="scientific">Gynuella sunshinyii YC6258</name>
    <dbReference type="NCBI Taxonomy" id="1445510"/>
    <lineage>
        <taxon>Bacteria</taxon>
        <taxon>Pseudomonadati</taxon>
        <taxon>Pseudomonadota</taxon>
        <taxon>Gammaproteobacteria</taxon>
        <taxon>Oceanospirillales</taxon>
        <taxon>Saccharospirillaceae</taxon>
        <taxon>Gynuella</taxon>
    </lineage>
</organism>
<dbReference type="InterPro" id="IPR018689">
    <property type="entry name" value="Imm33_dom"/>
</dbReference>